<sequence>MSAHTQQPQSRTSLLFILSIATALFSPASSFSLSSFVPSSSLSSRVRAHNTPSRQARRSTPRRPEPFVLEARVGSEASEGVPLGESGVSLEPLQNWEEVASYLGDTVKDWLDEEWIEQYDHVRVGNFVKEYYVRFRSEGVSDLMTMLFCIGEEFMNEDLGECFVDGWTIANKVSELLISRLEEEQAQDAAAASSSSPAA</sequence>
<feature type="chain" id="PRO_5005192146" evidence="1">
    <location>
        <begin position="31"/>
        <end position="199"/>
    </location>
</feature>
<evidence type="ECO:0000313" key="2">
    <source>
        <dbReference type="EMBL" id="CEM51251.1"/>
    </source>
</evidence>
<gene>
    <name evidence="2" type="ORF">Cvel_10492</name>
</gene>
<dbReference type="VEuPathDB" id="CryptoDB:Cvel_10492"/>
<keyword evidence="1" id="KW-0732">Signal</keyword>
<reference evidence="2" key="1">
    <citation type="submission" date="2014-11" db="EMBL/GenBank/DDBJ databases">
        <authorList>
            <person name="Otto D Thomas"/>
            <person name="Naeem Raeece"/>
        </authorList>
    </citation>
    <scope>NUCLEOTIDE SEQUENCE</scope>
</reference>
<evidence type="ECO:0000256" key="1">
    <source>
        <dbReference type="SAM" id="SignalP"/>
    </source>
</evidence>
<organism evidence="2">
    <name type="scientific">Chromera velia CCMP2878</name>
    <dbReference type="NCBI Taxonomy" id="1169474"/>
    <lineage>
        <taxon>Eukaryota</taxon>
        <taxon>Sar</taxon>
        <taxon>Alveolata</taxon>
        <taxon>Colpodellida</taxon>
        <taxon>Chromeraceae</taxon>
        <taxon>Chromera</taxon>
    </lineage>
</organism>
<feature type="signal peptide" evidence="1">
    <location>
        <begin position="1"/>
        <end position="30"/>
    </location>
</feature>
<proteinExistence type="predicted"/>
<protein>
    <submittedName>
        <fullName evidence="2">Uncharacterized protein</fullName>
    </submittedName>
</protein>
<accession>A0A0G4I2U7</accession>
<name>A0A0G4I2U7_9ALVE</name>
<dbReference type="AlphaFoldDB" id="A0A0G4I2U7"/>
<dbReference type="EMBL" id="CDMZ01004894">
    <property type="protein sequence ID" value="CEM51251.1"/>
    <property type="molecule type" value="Genomic_DNA"/>
</dbReference>